<keyword evidence="1 2" id="KW-0238">DNA-binding</keyword>
<evidence type="ECO:0000256" key="1">
    <source>
        <dbReference type="ARBA" id="ARBA00023125"/>
    </source>
</evidence>
<feature type="DNA-binding region" description="HMG box" evidence="2">
    <location>
        <begin position="56"/>
        <end position="120"/>
    </location>
</feature>
<reference evidence="5 6" key="2">
    <citation type="journal article" date="2019" name="G3 (Bethesda)">
        <title>Hybrid Assembly of the Genome of the Entomopathogenic Nematode Steinernema carpocapsae Identifies the X-Chromosome.</title>
        <authorList>
            <person name="Serra L."/>
            <person name="Macchietto M."/>
            <person name="Macias-Munoz A."/>
            <person name="McGill C.J."/>
            <person name="Rodriguez I.M."/>
            <person name="Rodriguez B."/>
            <person name="Murad R."/>
            <person name="Mortazavi A."/>
        </authorList>
    </citation>
    <scope>NUCLEOTIDE SEQUENCE [LARGE SCALE GENOMIC DNA]</scope>
    <source>
        <strain evidence="5 6">ALL</strain>
    </source>
</reference>
<dbReference type="GO" id="GO:0005634">
    <property type="term" value="C:nucleus"/>
    <property type="evidence" value="ECO:0007669"/>
    <property type="project" value="UniProtKB-UniRule"/>
</dbReference>
<dbReference type="InterPro" id="IPR050342">
    <property type="entry name" value="HMGB"/>
</dbReference>
<feature type="domain" description="HMG box" evidence="4">
    <location>
        <begin position="56"/>
        <end position="120"/>
    </location>
</feature>
<keyword evidence="2" id="KW-0539">Nucleus</keyword>
<evidence type="ECO:0000256" key="2">
    <source>
        <dbReference type="PROSITE-ProRule" id="PRU00267"/>
    </source>
</evidence>
<dbReference type="Proteomes" id="UP000298663">
    <property type="component" value="Unassembled WGS sequence"/>
</dbReference>
<dbReference type="PROSITE" id="PS50118">
    <property type="entry name" value="HMG_BOX_2"/>
    <property type="match status" value="1"/>
</dbReference>
<dbReference type="Pfam" id="PF00505">
    <property type="entry name" value="HMG_box"/>
    <property type="match status" value="1"/>
</dbReference>
<feature type="region of interest" description="Disordered" evidence="3">
    <location>
        <begin position="31"/>
        <end position="60"/>
    </location>
</feature>
<name>A0A4U5PD87_STECR</name>
<dbReference type="CDD" id="cd21994">
    <property type="entry name" value="HMG-box_SSRP1-like"/>
    <property type="match status" value="1"/>
</dbReference>
<dbReference type="InterPro" id="IPR009071">
    <property type="entry name" value="HMG_box_dom"/>
</dbReference>
<proteinExistence type="predicted"/>
<gene>
    <name evidence="5" type="ORF">L596_008589</name>
</gene>
<dbReference type="GO" id="GO:0003677">
    <property type="term" value="F:DNA binding"/>
    <property type="evidence" value="ECO:0007669"/>
    <property type="project" value="UniProtKB-UniRule"/>
</dbReference>
<comment type="caution">
    <text evidence="5">The sequence shown here is derived from an EMBL/GenBank/DDBJ whole genome shotgun (WGS) entry which is preliminary data.</text>
</comment>
<accession>A0A4U5PD87</accession>
<dbReference type="SMART" id="SM00398">
    <property type="entry name" value="HMG"/>
    <property type="match status" value="1"/>
</dbReference>
<dbReference type="Gene3D" id="1.10.30.10">
    <property type="entry name" value="High mobility group box domain"/>
    <property type="match status" value="1"/>
</dbReference>
<dbReference type="GO" id="GO:0006357">
    <property type="term" value="P:regulation of transcription by RNA polymerase II"/>
    <property type="evidence" value="ECO:0007669"/>
    <property type="project" value="TreeGrafter"/>
</dbReference>
<evidence type="ECO:0000259" key="4">
    <source>
        <dbReference type="PROSITE" id="PS50118"/>
    </source>
</evidence>
<dbReference type="PANTHER" id="PTHR48112">
    <property type="entry name" value="HIGH MOBILITY GROUP PROTEIN DSP1"/>
    <property type="match status" value="1"/>
</dbReference>
<reference evidence="5 6" key="1">
    <citation type="journal article" date="2015" name="Genome Biol.">
        <title>Comparative genomics of Steinernema reveals deeply conserved gene regulatory networks.</title>
        <authorList>
            <person name="Dillman A.R."/>
            <person name="Macchietto M."/>
            <person name="Porter C.F."/>
            <person name="Rogers A."/>
            <person name="Williams B."/>
            <person name="Antoshechkin I."/>
            <person name="Lee M.M."/>
            <person name="Goodwin Z."/>
            <person name="Lu X."/>
            <person name="Lewis E.E."/>
            <person name="Goodrich-Blair H."/>
            <person name="Stock S.P."/>
            <person name="Adams B.J."/>
            <person name="Sternberg P.W."/>
            <person name="Mortazavi A."/>
        </authorList>
    </citation>
    <scope>NUCLEOTIDE SEQUENCE [LARGE SCALE GENOMIC DNA]</scope>
    <source>
        <strain evidence="5 6">ALL</strain>
    </source>
</reference>
<sequence length="124" mass="14131">MCEPKNPRRSPFVFPHCAPSLVPFIATMARPSRAAGAAGDEGKKKRTMKKKDPNAPKRGKSAYMFWLAENRARLTKPGMPVTEVTKLAGAEWREVTEKSKWEAMAKDDKDRYEREMAAYRETQK</sequence>
<evidence type="ECO:0000256" key="3">
    <source>
        <dbReference type="SAM" id="MobiDB-lite"/>
    </source>
</evidence>
<keyword evidence="6" id="KW-1185">Reference proteome</keyword>
<dbReference type="InterPro" id="IPR036910">
    <property type="entry name" value="HMG_box_dom_sf"/>
</dbReference>
<dbReference type="STRING" id="34508.A0A4U5PD87"/>
<dbReference type="PANTHER" id="PTHR48112:SF22">
    <property type="entry name" value="MITOCHONDRIAL TRANSCRIPTION FACTOR A, ISOFORM B"/>
    <property type="match status" value="1"/>
</dbReference>
<evidence type="ECO:0000313" key="5">
    <source>
        <dbReference type="EMBL" id="TKR94290.1"/>
    </source>
</evidence>
<protein>
    <recommendedName>
        <fullName evidence="4">HMG box domain-containing protein</fullName>
    </recommendedName>
</protein>
<evidence type="ECO:0000313" key="6">
    <source>
        <dbReference type="Proteomes" id="UP000298663"/>
    </source>
</evidence>
<dbReference type="AlphaFoldDB" id="A0A4U5PD87"/>
<dbReference type="SUPFAM" id="SSF47095">
    <property type="entry name" value="HMG-box"/>
    <property type="match status" value="1"/>
</dbReference>
<dbReference type="EMBL" id="AZBU02000002">
    <property type="protein sequence ID" value="TKR94290.1"/>
    <property type="molecule type" value="Genomic_DNA"/>
</dbReference>
<organism evidence="5 6">
    <name type="scientific">Steinernema carpocapsae</name>
    <name type="common">Entomopathogenic nematode</name>
    <dbReference type="NCBI Taxonomy" id="34508"/>
    <lineage>
        <taxon>Eukaryota</taxon>
        <taxon>Metazoa</taxon>
        <taxon>Ecdysozoa</taxon>
        <taxon>Nematoda</taxon>
        <taxon>Chromadorea</taxon>
        <taxon>Rhabditida</taxon>
        <taxon>Tylenchina</taxon>
        <taxon>Panagrolaimomorpha</taxon>
        <taxon>Strongyloidoidea</taxon>
        <taxon>Steinernematidae</taxon>
        <taxon>Steinernema</taxon>
    </lineage>
</organism>
<dbReference type="OrthoDB" id="498543at2759"/>